<proteinExistence type="predicted"/>
<feature type="domain" description="GP-PDE" evidence="1">
    <location>
        <begin position="5"/>
        <end position="229"/>
    </location>
</feature>
<dbReference type="PANTHER" id="PTHR46211">
    <property type="entry name" value="GLYCEROPHOSPHORYL DIESTER PHOSPHODIESTERASE"/>
    <property type="match status" value="1"/>
</dbReference>
<organism evidence="2">
    <name type="scientific">freshwater metagenome</name>
    <dbReference type="NCBI Taxonomy" id="449393"/>
    <lineage>
        <taxon>unclassified sequences</taxon>
        <taxon>metagenomes</taxon>
        <taxon>ecological metagenomes</taxon>
    </lineage>
</organism>
<accession>A0A6J6X5A9</accession>
<evidence type="ECO:0000259" key="1">
    <source>
        <dbReference type="PROSITE" id="PS51704"/>
    </source>
</evidence>
<dbReference type="PANTHER" id="PTHR46211:SF14">
    <property type="entry name" value="GLYCEROPHOSPHODIESTER PHOSPHODIESTERASE"/>
    <property type="match status" value="1"/>
</dbReference>
<dbReference type="CDD" id="cd08556">
    <property type="entry name" value="GDPD"/>
    <property type="match status" value="1"/>
</dbReference>
<dbReference type="PROSITE" id="PS51704">
    <property type="entry name" value="GP_PDE"/>
    <property type="match status" value="1"/>
</dbReference>
<dbReference type="InterPro" id="IPR017946">
    <property type="entry name" value="PLC-like_Pdiesterase_TIM-brl"/>
</dbReference>
<reference evidence="2" key="1">
    <citation type="submission" date="2020-05" db="EMBL/GenBank/DDBJ databases">
        <authorList>
            <person name="Chiriac C."/>
            <person name="Salcher M."/>
            <person name="Ghai R."/>
            <person name="Kavagutti S V."/>
        </authorList>
    </citation>
    <scope>NUCLEOTIDE SEQUENCE</scope>
</reference>
<dbReference type="Pfam" id="PF03009">
    <property type="entry name" value="GDPD"/>
    <property type="match status" value="1"/>
</dbReference>
<evidence type="ECO:0000313" key="2">
    <source>
        <dbReference type="EMBL" id="CAB4790953.1"/>
    </source>
</evidence>
<evidence type="ECO:0000313" key="3">
    <source>
        <dbReference type="EMBL" id="CAB4852231.1"/>
    </source>
</evidence>
<protein>
    <submittedName>
        <fullName evidence="2">Unannotated protein</fullName>
    </submittedName>
</protein>
<dbReference type="GO" id="GO:0006629">
    <property type="term" value="P:lipid metabolic process"/>
    <property type="evidence" value="ECO:0007669"/>
    <property type="project" value="InterPro"/>
</dbReference>
<dbReference type="EMBL" id="CAFBIY010000118">
    <property type="protein sequence ID" value="CAB4852231.1"/>
    <property type="molecule type" value="Genomic_DNA"/>
</dbReference>
<dbReference type="Gene3D" id="3.20.20.190">
    <property type="entry name" value="Phosphatidylinositol (PI) phosphodiesterase"/>
    <property type="match status" value="1"/>
</dbReference>
<dbReference type="SUPFAM" id="SSF51695">
    <property type="entry name" value="PLC-like phosphodiesterases"/>
    <property type="match status" value="1"/>
</dbReference>
<dbReference type="EMBL" id="CAFAAI010000051">
    <property type="protein sequence ID" value="CAB4790953.1"/>
    <property type="molecule type" value="Genomic_DNA"/>
</dbReference>
<sequence length="231" mass="25709">MAPRLTIFGHGSDEPDNALNSRRSFERLAHAGAQACELDVRRTADDALIVYHDPHLPDGRAIRELPFAEIGYGILRLEEALNICAGMLVNIEIKNYSIDPGFDADERVTDRVLDLLQQRGGVDRVIISSFGMDCLNRVRMIRPDLLTAMLLFYPGDPNEQLDPIVAAGHPLVHPYEPHVDASFMAAAHARSLIVNAWTVRDDDQRLQRLIDLGVDGIITVRSEAVERLLKG</sequence>
<gene>
    <name evidence="2" type="ORF">UFOPK2992_00433</name>
    <name evidence="3" type="ORF">UFOPK3267_01961</name>
</gene>
<dbReference type="GO" id="GO:0008081">
    <property type="term" value="F:phosphoric diester hydrolase activity"/>
    <property type="evidence" value="ECO:0007669"/>
    <property type="project" value="InterPro"/>
</dbReference>
<dbReference type="InterPro" id="IPR030395">
    <property type="entry name" value="GP_PDE_dom"/>
</dbReference>
<dbReference type="AlphaFoldDB" id="A0A6J6X5A9"/>
<name>A0A6J6X5A9_9ZZZZ</name>